<keyword evidence="2" id="KW-0067">ATP-binding</keyword>
<protein>
    <recommendedName>
        <fullName evidence="3">Protein kinase domain-containing protein</fullName>
    </recommendedName>
</protein>
<name>A0ABP0VHY2_9BRYO</name>
<dbReference type="PANTHER" id="PTHR24346:SF39">
    <property type="entry name" value="SERINE_THREONINE-PROTEIN KINASE GRIK1-RELATED"/>
    <property type="match status" value="1"/>
</dbReference>
<keyword evidence="5" id="KW-1185">Reference proteome</keyword>
<dbReference type="EMBL" id="CAXAQS010000936">
    <property type="protein sequence ID" value="CAK9253817.1"/>
    <property type="molecule type" value="Genomic_DNA"/>
</dbReference>
<dbReference type="Gene3D" id="1.10.510.10">
    <property type="entry name" value="Transferase(Phosphotransferase) domain 1"/>
    <property type="match status" value="1"/>
</dbReference>
<evidence type="ECO:0000313" key="4">
    <source>
        <dbReference type="EMBL" id="CAK9253817.1"/>
    </source>
</evidence>
<evidence type="ECO:0000313" key="5">
    <source>
        <dbReference type="Proteomes" id="UP001497444"/>
    </source>
</evidence>
<dbReference type="PROSITE" id="PS50011">
    <property type="entry name" value="PROTEIN_KINASE_DOM"/>
    <property type="match status" value="1"/>
</dbReference>
<dbReference type="InterPro" id="IPR008271">
    <property type="entry name" value="Ser/Thr_kinase_AS"/>
</dbReference>
<dbReference type="InterPro" id="IPR011009">
    <property type="entry name" value="Kinase-like_dom_sf"/>
</dbReference>
<gene>
    <name evidence="4" type="ORF">CSSPJE1EN1_LOCUS29195</name>
</gene>
<feature type="domain" description="Protein kinase" evidence="3">
    <location>
        <begin position="1"/>
        <end position="141"/>
    </location>
</feature>
<evidence type="ECO:0000259" key="3">
    <source>
        <dbReference type="PROSITE" id="PS50011"/>
    </source>
</evidence>
<comment type="caution">
    <text evidence="4">The sequence shown here is derived from an EMBL/GenBank/DDBJ whole genome shotgun (WGS) entry which is preliminary data.</text>
</comment>
<evidence type="ECO:0000256" key="1">
    <source>
        <dbReference type="ARBA" id="ARBA00022741"/>
    </source>
</evidence>
<keyword evidence="1" id="KW-0547">Nucleotide-binding</keyword>
<dbReference type="PROSITE" id="PS00108">
    <property type="entry name" value="PROTEIN_KINASE_ST"/>
    <property type="match status" value="1"/>
</dbReference>
<dbReference type="InterPro" id="IPR000719">
    <property type="entry name" value="Prot_kinase_dom"/>
</dbReference>
<dbReference type="SUPFAM" id="SSF56112">
    <property type="entry name" value="Protein kinase-like (PK-like)"/>
    <property type="match status" value="1"/>
</dbReference>
<sequence length="152" mass="16898">MCCLQNVIHGDIKPENLLIGGDGLIKICDFGVSCLFEDGDDEVQRSPGTPIFTAPECCIGVTYHGKAADIWALGCTLYCMVLGRYPFKGETLQSTYEKIVFDPLYLPEDLNPELSNLLKGLLCKDPRQQICLEAVANHPWVVMDYQPVQQES</sequence>
<accession>A0ABP0VHY2</accession>
<evidence type="ECO:0000256" key="2">
    <source>
        <dbReference type="ARBA" id="ARBA00022840"/>
    </source>
</evidence>
<dbReference type="SMART" id="SM00220">
    <property type="entry name" value="S_TKc"/>
    <property type="match status" value="1"/>
</dbReference>
<reference evidence="4" key="1">
    <citation type="submission" date="2024-02" db="EMBL/GenBank/DDBJ databases">
        <authorList>
            <consortium name="ELIXIR-Norway"/>
            <consortium name="Elixir Norway"/>
        </authorList>
    </citation>
    <scope>NUCLEOTIDE SEQUENCE</scope>
</reference>
<dbReference type="PANTHER" id="PTHR24346">
    <property type="entry name" value="MAP/MICROTUBULE AFFINITY-REGULATING KINASE"/>
    <property type="match status" value="1"/>
</dbReference>
<organism evidence="4 5">
    <name type="scientific">Sphagnum jensenii</name>
    <dbReference type="NCBI Taxonomy" id="128206"/>
    <lineage>
        <taxon>Eukaryota</taxon>
        <taxon>Viridiplantae</taxon>
        <taxon>Streptophyta</taxon>
        <taxon>Embryophyta</taxon>
        <taxon>Bryophyta</taxon>
        <taxon>Sphagnophytina</taxon>
        <taxon>Sphagnopsida</taxon>
        <taxon>Sphagnales</taxon>
        <taxon>Sphagnaceae</taxon>
        <taxon>Sphagnum</taxon>
    </lineage>
</organism>
<dbReference type="Pfam" id="PF00069">
    <property type="entry name" value="Pkinase"/>
    <property type="match status" value="1"/>
</dbReference>
<dbReference type="Proteomes" id="UP001497444">
    <property type="component" value="Unassembled WGS sequence"/>
</dbReference>
<proteinExistence type="predicted"/>